<evidence type="ECO:0000313" key="1">
    <source>
        <dbReference type="EMBL" id="KAJ1147845.1"/>
    </source>
</evidence>
<evidence type="ECO:0008006" key="3">
    <source>
        <dbReference type="Google" id="ProtNLM"/>
    </source>
</evidence>
<organism evidence="1 2">
    <name type="scientific">Pleurodeles waltl</name>
    <name type="common">Iberian ribbed newt</name>
    <dbReference type="NCBI Taxonomy" id="8319"/>
    <lineage>
        <taxon>Eukaryota</taxon>
        <taxon>Metazoa</taxon>
        <taxon>Chordata</taxon>
        <taxon>Craniata</taxon>
        <taxon>Vertebrata</taxon>
        <taxon>Euteleostomi</taxon>
        <taxon>Amphibia</taxon>
        <taxon>Batrachia</taxon>
        <taxon>Caudata</taxon>
        <taxon>Salamandroidea</taxon>
        <taxon>Salamandridae</taxon>
        <taxon>Pleurodelinae</taxon>
        <taxon>Pleurodeles</taxon>
    </lineage>
</organism>
<name>A0AAV7RAS6_PLEWA</name>
<protein>
    <recommendedName>
        <fullName evidence="3">Secreted protein</fullName>
    </recommendedName>
</protein>
<gene>
    <name evidence="1" type="ORF">NDU88_000689</name>
</gene>
<comment type="caution">
    <text evidence="1">The sequence shown here is derived from an EMBL/GenBank/DDBJ whole genome shotgun (WGS) entry which is preliminary data.</text>
</comment>
<evidence type="ECO:0000313" key="2">
    <source>
        <dbReference type="Proteomes" id="UP001066276"/>
    </source>
</evidence>
<dbReference type="EMBL" id="JANPWB010000009">
    <property type="protein sequence ID" value="KAJ1147845.1"/>
    <property type="molecule type" value="Genomic_DNA"/>
</dbReference>
<reference evidence="1" key="1">
    <citation type="journal article" date="2022" name="bioRxiv">
        <title>Sequencing and chromosome-scale assembly of the giantPleurodeles waltlgenome.</title>
        <authorList>
            <person name="Brown T."/>
            <person name="Elewa A."/>
            <person name="Iarovenko S."/>
            <person name="Subramanian E."/>
            <person name="Araus A.J."/>
            <person name="Petzold A."/>
            <person name="Susuki M."/>
            <person name="Suzuki K.-i.T."/>
            <person name="Hayashi T."/>
            <person name="Toyoda A."/>
            <person name="Oliveira C."/>
            <person name="Osipova E."/>
            <person name="Leigh N.D."/>
            <person name="Simon A."/>
            <person name="Yun M.H."/>
        </authorList>
    </citation>
    <scope>NUCLEOTIDE SEQUENCE</scope>
    <source>
        <strain evidence="1">20211129_DDA</strain>
        <tissue evidence="1">Liver</tissue>
    </source>
</reference>
<sequence length="101" mass="10297">MVADALVVSVPASLSRIARSYCNVASCGLVCGGDNPDSGAQCMLLRGSVAPPSPTPYDHPPAVEYAGARHIPCSAGNNTRNVVSLLLAPAESQMSAHCCCP</sequence>
<proteinExistence type="predicted"/>
<accession>A0AAV7RAS6</accession>
<dbReference type="Proteomes" id="UP001066276">
    <property type="component" value="Chromosome 5"/>
</dbReference>
<dbReference type="AlphaFoldDB" id="A0AAV7RAS6"/>
<keyword evidence="2" id="KW-1185">Reference proteome</keyword>